<sequence length="340" mass="37107">MRTTPALALTLALGLAAGDARANDSTAELATGGLVFVKNDAVQMLSEDLFVSAAEIKVRYRFFNRSAQDVTVHVAFPMPDIKVDGPDQNIAVPTEDPVNLLGFSTTVNGAPVTTAVEQRVTGADGVDRTALLQSLGVPLAPHLQATGAALDRLPKDKWDELLKLDLAFVDEYDAGKGMERHLAPRWSLKTTFYWQQTFPARGETVIEHRYTPSVGLSVQTSLGAPSLAREPEILEHIKKYCVENDLLATLERARKTAKAEFGPPYSEQRIDYVLSTGANWSGPIRDFRLVVDKGDPDSLISFCGTGVTKIGPTTFEMLKTDYTPQGDLHVLILKKIKSEP</sequence>
<dbReference type="InterPro" id="IPR025538">
    <property type="entry name" value="DUF4424"/>
</dbReference>
<keyword evidence="4" id="KW-1185">Reference proteome</keyword>
<reference evidence="3 4" key="1">
    <citation type="submission" date="2017-07" db="EMBL/GenBank/DDBJ databases">
        <title>Draft Genome Sequences of Select Purple Nonsulfur Bacteria.</title>
        <authorList>
            <person name="Lasarre B."/>
            <person name="Mckinlay J.B."/>
        </authorList>
    </citation>
    <scope>NUCLEOTIDE SEQUENCE [LARGE SCALE GENOMIC DNA]</scope>
    <source>
        <strain evidence="3 4">DSM 11907</strain>
    </source>
</reference>
<gene>
    <name evidence="3" type="ORF">CH338_03025</name>
</gene>
<proteinExistence type="predicted"/>
<evidence type="ECO:0000313" key="3">
    <source>
        <dbReference type="EMBL" id="RAI41495.1"/>
    </source>
</evidence>
<feature type="signal peptide" evidence="1">
    <location>
        <begin position="1"/>
        <end position="22"/>
    </location>
</feature>
<evidence type="ECO:0000256" key="1">
    <source>
        <dbReference type="SAM" id="SignalP"/>
    </source>
</evidence>
<organism evidence="3 4">
    <name type="scientific">Rhodoplanes elegans</name>
    <dbReference type="NCBI Taxonomy" id="29408"/>
    <lineage>
        <taxon>Bacteria</taxon>
        <taxon>Pseudomonadati</taxon>
        <taxon>Pseudomonadota</taxon>
        <taxon>Alphaproteobacteria</taxon>
        <taxon>Hyphomicrobiales</taxon>
        <taxon>Nitrobacteraceae</taxon>
        <taxon>Rhodoplanes</taxon>
    </lineage>
</organism>
<protein>
    <recommendedName>
        <fullName evidence="2">DUF4424 domain-containing protein</fullName>
    </recommendedName>
</protein>
<dbReference type="RefSeq" id="WP_111355558.1">
    <property type="nucleotide sequence ID" value="NZ_NHSK01000107.1"/>
</dbReference>
<accession>A0A327KVF7</accession>
<dbReference type="Proteomes" id="UP000248863">
    <property type="component" value="Unassembled WGS sequence"/>
</dbReference>
<feature type="chain" id="PRO_5016426668" description="DUF4424 domain-containing protein" evidence="1">
    <location>
        <begin position="23"/>
        <end position="340"/>
    </location>
</feature>
<name>A0A327KVF7_9BRAD</name>
<dbReference type="OrthoDB" id="7299818at2"/>
<dbReference type="EMBL" id="NPEU01000016">
    <property type="protein sequence ID" value="RAI41495.1"/>
    <property type="molecule type" value="Genomic_DNA"/>
</dbReference>
<dbReference type="Pfam" id="PF14415">
    <property type="entry name" value="DUF4424"/>
    <property type="match status" value="1"/>
</dbReference>
<evidence type="ECO:0000259" key="2">
    <source>
        <dbReference type="Pfam" id="PF14415"/>
    </source>
</evidence>
<dbReference type="Gene3D" id="2.60.40.3680">
    <property type="match status" value="2"/>
</dbReference>
<evidence type="ECO:0000313" key="4">
    <source>
        <dbReference type="Proteomes" id="UP000248863"/>
    </source>
</evidence>
<keyword evidence="1" id="KW-0732">Signal</keyword>
<comment type="caution">
    <text evidence="3">The sequence shown here is derived from an EMBL/GenBank/DDBJ whole genome shotgun (WGS) entry which is preliminary data.</text>
</comment>
<feature type="domain" description="DUF4424" evidence="2">
    <location>
        <begin position="22"/>
        <end position="331"/>
    </location>
</feature>
<dbReference type="AlphaFoldDB" id="A0A327KVF7"/>